<evidence type="ECO:0000313" key="1">
    <source>
        <dbReference type="EMBL" id="EQC94328.1"/>
    </source>
</evidence>
<gene>
    <name evidence="1" type="ORF">LLT3_07295</name>
</gene>
<evidence type="ECO:0000313" key="2">
    <source>
        <dbReference type="Proteomes" id="UP000015664"/>
    </source>
</evidence>
<dbReference type="Proteomes" id="UP000015664">
    <property type="component" value="Unassembled WGS sequence"/>
</dbReference>
<reference evidence="1 2" key="1">
    <citation type="journal article" date="2013" name="ISME J.">
        <title>Multifactorial diversity sustains microbial community stability.</title>
        <authorList>
            <person name="Erkus O."/>
            <person name="de Jager V.C."/>
            <person name="Spus M."/>
            <person name="van Alen-Boerrigter I.J."/>
            <person name="van Rijswijck I.M."/>
            <person name="Hazelwood L."/>
            <person name="Janssen P.W."/>
            <person name="van Hijum S.A."/>
            <person name="Kleerebezem M."/>
            <person name="Smid E.J."/>
        </authorList>
    </citation>
    <scope>NUCLEOTIDE SEQUENCE [LARGE SCALE GENOMIC DNA]</scope>
    <source>
        <strain evidence="1 2">TIFN3</strain>
    </source>
</reference>
<proteinExistence type="predicted"/>
<comment type="caution">
    <text evidence="1">The sequence shown here is derived from an EMBL/GenBank/DDBJ whole genome shotgun (WGS) entry which is preliminary data.</text>
</comment>
<sequence>MFTKSFVVKKDIFFLSSFFNAFIVSKNLPGLADSELLNC</sequence>
<accession>T0WNV2</accession>
<organism evidence="1 2">
    <name type="scientific">Lactococcus cremoris subsp. cremoris TIFN3</name>
    <dbReference type="NCBI Taxonomy" id="1234873"/>
    <lineage>
        <taxon>Bacteria</taxon>
        <taxon>Bacillati</taxon>
        <taxon>Bacillota</taxon>
        <taxon>Bacilli</taxon>
        <taxon>Lactobacillales</taxon>
        <taxon>Streptococcaceae</taxon>
        <taxon>Lactococcus</taxon>
        <taxon>Lactococcus cremoris subsp. cremoris</taxon>
    </lineage>
</organism>
<name>T0WNV2_LACLC</name>
<protein>
    <submittedName>
        <fullName evidence="1">Uncharacterized protein</fullName>
    </submittedName>
</protein>
<dbReference type="AlphaFoldDB" id="T0WNV2"/>
<dbReference type="EMBL" id="ATBE01000316">
    <property type="protein sequence ID" value="EQC94328.1"/>
    <property type="molecule type" value="Genomic_DNA"/>
</dbReference>